<gene>
    <name evidence="1" type="ORF">TSIB3V08_LOCUS13798</name>
</gene>
<reference evidence="1" key="1">
    <citation type="submission" date="2020-11" db="EMBL/GenBank/DDBJ databases">
        <authorList>
            <person name="Tran Van P."/>
        </authorList>
    </citation>
    <scope>NUCLEOTIDE SEQUENCE</scope>
</reference>
<proteinExistence type="predicted"/>
<name>A0A7R9BDW3_TIMSH</name>
<organism evidence="1">
    <name type="scientific">Timema shepardi</name>
    <name type="common">Walking stick</name>
    <dbReference type="NCBI Taxonomy" id="629360"/>
    <lineage>
        <taxon>Eukaryota</taxon>
        <taxon>Metazoa</taxon>
        <taxon>Ecdysozoa</taxon>
        <taxon>Arthropoda</taxon>
        <taxon>Hexapoda</taxon>
        <taxon>Insecta</taxon>
        <taxon>Pterygota</taxon>
        <taxon>Neoptera</taxon>
        <taxon>Polyneoptera</taxon>
        <taxon>Phasmatodea</taxon>
        <taxon>Timematodea</taxon>
        <taxon>Timematoidea</taxon>
        <taxon>Timematidae</taxon>
        <taxon>Timema</taxon>
    </lineage>
</organism>
<sequence length="53" mass="5888">MSDSDYSDTETGQATRIRDTEARVRQAAHSLLLSTIKVRSLQSNCLYIVCAVL</sequence>
<protein>
    <submittedName>
        <fullName evidence="1">Uncharacterized protein</fullName>
    </submittedName>
</protein>
<dbReference type="EMBL" id="OC035711">
    <property type="protein sequence ID" value="CAD7269798.1"/>
    <property type="molecule type" value="Genomic_DNA"/>
</dbReference>
<accession>A0A7R9BDW3</accession>
<evidence type="ECO:0000313" key="1">
    <source>
        <dbReference type="EMBL" id="CAD7269798.1"/>
    </source>
</evidence>
<dbReference type="AlphaFoldDB" id="A0A7R9BDW3"/>